<dbReference type="EMBL" id="CAJOBC010078288">
    <property type="protein sequence ID" value="CAF4266039.1"/>
    <property type="molecule type" value="Genomic_DNA"/>
</dbReference>
<dbReference type="OrthoDB" id="10253408at2759"/>
<dbReference type="Pfam" id="PF08246">
    <property type="entry name" value="Inhibitor_I29"/>
    <property type="match status" value="1"/>
</dbReference>
<reference evidence="3" key="1">
    <citation type="submission" date="2021-02" db="EMBL/GenBank/DDBJ databases">
        <authorList>
            <person name="Nowell W R."/>
        </authorList>
    </citation>
    <scope>NUCLEOTIDE SEQUENCE</scope>
</reference>
<name>A0A815J7V6_9BILA</name>
<evidence type="ECO:0000313" key="2">
    <source>
        <dbReference type="EMBL" id="CAF1136266.1"/>
    </source>
</evidence>
<gene>
    <name evidence="3" type="ORF">GPM918_LOCUS32079</name>
    <name evidence="2" type="ORF">OVA965_LOCUS20903</name>
    <name evidence="5" type="ORF">SRO942_LOCUS32736</name>
    <name evidence="4" type="ORF">TMI583_LOCUS21419</name>
</gene>
<dbReference type="SUPFAM" id="SSF54001">
    <property type="entry name" value="Cysteine proteinases"/>
    <property type="match status" value="1"/>
</dbReference>
<dbReference type="Proteomes" id="UP000677228">
    <property type="component" value="Unassembled WGS sequence"/>
</dbReference>
<protein>
    <recommendedName>
        <fullName evidence="1">Cathepsin propeptide inhibitor domain-containing protein</fullName>
    </recommendedName>
</protein>
<keyword evidence="6" id="KW-1185">Reference proteome</keyword>
<sequence>MLTSVPSPSSPRKRLRSGRRKRLAISGLISAEGDFHMPGLDIFRCDQEHAMNRNHFVQWITEAASTLRKEHGKYILIFDMTSFPRFPNQHHTHVLFIGFIYCLGVTANLNAELEWQKFKEQKHYSSAIEEKLRKEIFFDNINYINNHQLSSKYSLKINSFSDRKIVELIQPFCLSSTYEDIHVHHQRNQSFVPPDNFDWRTKGVITNIRNEGQLGDVVDIALEK</sequence>
<evidence type="ECO:0000313" key="5">
    <source>
        <dbReference type="EMBL" id="CAF4266039.1"/>
    </source>
</evidence>
<dbReference type="EMBL" id="CAJNOQ010016158">
    <property type="protein sequence ID" value="CAF1375749.1"/>
    <property type="molecule type" value="Genomic_DNA"/>
</dbReference>
<dbReference type="Proteomes" id="UP000682733">
    <property type="component" value="Unassembled WGS sequence"/>
</dbReference>
<evidence type="ECO:0000259" key="1">
    <source>
        <dbReference type="SMART" id="SM00848"/>
    </source>
</evidence>
<dbReference type="EMBL" id="CAJOBA010024201">
    <property type="protein sequence ID" value="CAF3925486.1"/>
    <property type="molecule type" value="Genomic_DNA"/>
</dbReference>
<dbReference type="AlphaFoldDB" id="A0A815J7V6"/>
<evidence type="ECO:0000313" key="4">
    <source>
        <dbReference type="EMBL" id="CAF3925486.1"/>
    </source>
</evidence>
<accession>A0A815J7V6</accession>
<dbReference type="InterPro" id="IPR038765">
    <property type="entry name" value="Papain-like_cys_pep_sf"/>
</dbReference>
<feature type="domain" description="Cathepsin propeptide inhibitor" evidence="1">
    <location>
        <begin position="115"/>
        <end position="168"/>
    </location>
</feature>
<evidence type="ECO:0000313" key="3">
    <source>
        <dbReference type="EMBL" id="CAF1375749.1"/>
    </source>
</evidence>
<dbReference type="EMBL" id="CAJNOK010011270">
    <property type="protein sequence ID" value="CAF1136266.1"/>
    <property type="molecule type" value="Genomic_DNA"/>
</dbReference>
<dbReference type="InterPro" id="IPR013201">
    <property type="entry name" value="Prot_inhib_I29"/>
</dbReference>
<organism evidence="3 6">
    <name type="scientific">Didymodactylos carnosus</name>
    <dbReference type="NCBI Taxonomy" id="1234261"/>
    <lineage>
        <taxon>Eukaryota</taxon>
        <taxon>Metazoa</taxon>
        <taxon>Spiralia</taxon>
        <taxon>Gnathifera</taxon>
        <taxon>Rotifera</taxon>
        <taxon>Eurotatoria</taxon>
        <taxon>Bdelloidea</taxon>
        <taxon>Philodinida</taxon>
        <taxon>Philodinidae</taxon>
        <taxon>Didymodactylos</taxon>
    </lineage>
</organism>
<comment type="caution">
    <text evidence="3">The sequence shown here is derived from an EMBL/GenBank/DDBJ whole genome shotgun (WGS) entry which is preliminary data.</text>
</comment>
<dbReference type="SMART" id="SM00848">
    <property type="entry name" value="Inhibitor_I29"/>
    <property type="match status" value="1"/>
</dbReference>
<evidence type="ECO:0000313" key="6">
    <source>
        <dbReference type="Proteomes" id="UP000663829"/>
    </source>
</evidence>
<dbReference type="Gene3D" id="3.90.70.10">
    <property type="entry name" value="Cysteine proteinases"/>
    <property type="match status" value="1"/>
</dbReference>
<proteinExistence type="predicted"/>
<dbReference type="Proteomes" id="UP000681722">
    <property type="component" value="Unassembled WGS sequence"/>
</dbReference>
<dbReference type="Proteomes" id="UP000663829">
    <property type="component" value="Unassembled WGS sequence"/>
</dbReference>